<name>A0A2S7KSN3_9FLAO</name>
<protein>
    <submittedName>
        <fullName evidence="1">Addiction module toxin RelE</fullName>
    </submittedName>
</protein>
<dbReference type="EMBL" id="MQUB01000001">
    <property type="protein sequence ID" value="PQB05617.1"/>
    <property type="molecule type" value="Genomic_DNA"/>
</dbReference>
<dbReference type="Proteomes" id="UP000239800">
    <property type="component" value="Unassembled WGS sequence"/>
</dbReference>
<reference evidence="1 2" key="1">
    <citation type="submission" date="2016-11" db="EMBL/GenBank/DDBJ databases">
        <title>Trade-off between light-utilization and light-protection in marine flavobacteria.</title>
        <authorList>
            <person name="Kumagai Y."/>
        </authorList>
    </citation>
    <scope>NUCLEOTIDE SEQUENCE [LARGE SCALE GENOMIC DNA]</scope>
    <source>
        <strain evidence="1 2">NBRC 107741</strain>
    </source>
</reference>
<dbReference type="AlphaFoldDB" id="A0A2S7KSN3"/>
<gene>
    <name evidence="1" type="ORF">BST85_12450</name>
</gene>
<dbReference type="Pfam" id="PF05973">
    <property type="entry name" value="Gp49"/>
    <property type="match status" value="1"/>
</dbReference>
<proteinExistence type="predicted"/>
<organism evidence="1 2">
    <name type="scientific">Aureitalea marina</name>
    <dbReference type="NCBI Taxonomy" id="930804"/>
    <lineage>
        <taxon>Bacteria</taxon>
        <taxon>Pseudomonadati</taxon>
        <taxon>Bacteroidota</taxon>
        <taxon>Flavobacteriia</taxon>
        <taxon>Flavobacteriales</taxon>
        <taxon>Flavobacteriaceae</taxon>
        <taxon>Aureitalea</taxon>
    </lineage>
</organism>
<dbReference type="InterPro" id="IPR009241">
    <property type="entry name" value="HigB-like"/>
</dbReference>
<dbReference type="OrthoDB" id="573082at2"/>
<evidence type="ECO:0000313" key="1">
    <source>
        <dbReference type="EMBL" id="PQB05617.1"/>
    </source>
</evidence>
<accession>A0A2S7KSN3</accession>
<keyword evidence="2" id="KW-1185">Reference proteome</keyword>
<sequence length="112" mass="13539">MKARFEVVLLEEAIIFLDSLDGKTREKILFNLDNSRFVIDPKLFKKLAENVWEFRTIYKGISYRLFAFWDKRDNVRTLVIVSHGFKKKMNRVPIREIRKTQKIRLTYINNEN</sequence>
<dbReference type="RefSeq" id="WP_104813562.1">
    <property type="nucleotide sequence ID" value="NZ_MQUB01000001.1"/>
</dbReference>
<evidence type="ECO:0000313" key="2">
    <source>
        <dbReference type="Proteomes" id="UP000239800"/>
    </source>
</evidence>
<comment type="caution">
    <text evidence="1">The sequence shown here is derived from an EMBL/GenBank/DDBJ whole genome shotgun (WGS) entry which is preliminary data.</text>
</comment>